<keyword evidence="4 7" id="KW-0255">Endonuclease</keyword>
<dbReference type="RefSeq" id="WP_084841986.1">
    <property type="nucleotide sequence ID" value="NZ_ARYN01000010.1"/>
</dbReference>
<dbReference type="InterPro" id="IPR002036">
    <property type="entry name" value="YbeY"/>
</dbReference>
<protein>
    <recommendedName>
        <fullName evidence="7">Endoribonuclease YbeY</fullName>
        <ecNumber evidence="7">3.1.-.-</ecNumber>
    </recommendedName>
</protein>
<comment type="function">
    <text evidence="7">Single strand-specific metallo-endoribonuclease involved in late-stage 70S ribosome quality control and in maturation of the 3' terminus of the 16S rRNA.</text>
</comment>
<evidence type="ECO:0000256" key="3">
    <source>
        <dbReference type="ARBA" id="ARBA00022723"/>
    </source>
</evidence>
<dbReference type="GO" id="GO:0005737">
    <property type="term" value="C:cytoplasm"/>
    <property type="evidence" value="ECO:0007669"/>
    <property type="project" value="UniProtKB-SubCell"/>
</dbReference>
<dbReference type="PANTHER" id="PTHR46986">
    <property type="entry name" value="ENDORIBONUCLEASE YBEY, CHLOROPLASTIC"/>
    <property type="match status" value="1"/>
</dbReference>
<comment type="similarity">
    <text evidence="1 7">Belongs to the endoribonuclease YbeY family.</text>
</comment>
<proteinExistence type="inferred from homology"/>
<comment type="cofactor">
    <cofactor evidence="7">
        <name>Zn(2+)</name>
        <dbReference type="ChEBI" id="CHEBI:29105"/>
    </cofactor>
    <text evidence="7">Binds 1 zinc ion.</text>
</comment>
<comment type="subcellular location">
    <subcellularLocation>
        <location evidence="7">Cytoplasm</location>
    </subcellularLocation>
</comment>
<keyword evidence="8" id="KW-0482">Metalloprotease</keyword>
<sequence length="146" mass="17277">MNNQDGIINFYSENDFILKDEDVYKNWINRVISSEGKRLGEISYIFCDDDYLLDINQRFLDHDTYTDIISFDDSMGNLLNGDIYISTERVHENALEFNEDFETELKRVIIHGILHYCGYKDKSEEDAALMREKESEKIKLFHVEQS</sequence>
<dbReference type="STRING" id="1185767.IIF7_12227"/>
<keyword evidence="2 7" id="KW-0540">Nuclease</keyword>
<name>A0A1Y1T2G7_9FLAO</name>
<evidence type="ECO:0000256" key="4">
    <source>
        <dbReference type="ARBA" id="ARBA00022759"/>
    </source>
</evidence>
<dbReference type="GO" id="GO:0006508">
    <property type="term" value="P:proteolysis"/>
    <property type="evidence" value="ECO:0007669"/>
    <property type="project" value="UniProtKB-KW"/>
</dbReference>
<comment type="caution">
    <text evidence="8">The sequence shown here is derived from an EMBL/GenBank/DDBJ whole genome shotgun (WGS) entry which is preliminary data.</text>
</comment>
<keyword evidence="5 7" id="KW-0378">Hydrolase</keyword>
<accession>A0A1Y1T2G7</accession>
<dbReference type="Pfam" id="PF02130">
    <property type="entry name" value="YbeY"/>
    <property type="match status" value="1"/>
</dbReference>
<evidence type="ECO:0000313" key="8">
    <source>
        <dbReference type="EMBL" id="ORL45219.1"/>
    </source>
</evidence>
<dbReference type="GO" id="GO:0006364">
    <property type="term" value="P:rRNA processing"/>
    <property type="evidence" value="ECO:0007669"/>
    <property type="project" value="UniProtKB-UniRule"/>
</dbReference>
<keyword evidence="7" id="KW-0698">rRNA processing</keyword>
<evidence type="ECO:0000256" key="2">
    <source>
        <dbReference type="ARBA" id="ARBA00022722"/>
    </source>
</evidence>
<dbReference type="GO" id="GO:0008270">
    <property type="term" value="F:zinc ion binding"/>
    <property type="evidence" value="ECO:0007669"/>
    <property type="project" value="UniProtKB-UniRule"/>
</dbReference>
<dbReference type="Proteomes" id="UP000192746">
    <property type="component" value="Unassembled WGS sequence"/>
</dbReference>
<evidence type="ECO:0000256" key="5">
    <source>
        <dbReference type="ARBA" id="ARBA00022801"/>
    </source>
</evidence>
<reference evidence="8 9" key="1">
    <citation type="submission" date="2013-04" db="EMBL/GenBank/DDBJ databases">
        <title>Zunongwangia sp. 22II14-10F7 Genome Sequencing.</title>
        <authorList>
            <person name="Lai Q."/>
            <person name="Shao Z."/>
        </authorList>
    </citation>
    <scope>NUCLEOTIDE SEQUENCE [LARGE SCALE GENOMIC DNA]</scope>
    <source>
        <strain evidence="8 9">22II14-10F7</strain>
    </source>
</reference>
<dbReference type="NCBIfam" id="TIGR00043">
    <property type="entry name" value="rRNA maturation RNase YbeY"/>
    <property type="match status" value="1"/>
</dbReference>
<dbReference type="HAMAP" id="MF_00009">
    <property type="entry name" value="Endoribonucl_YbeY"/>
    <property type="match status" value="1"/>
</dbReference>
<evidence type="ECO:0000256" key="1">
    <source>
        <dbReference type="ARBA" id="ARBA00010875"/>
    </source>
</evidence>
<gene>
    <name evidence="7" type="primary">ybeY</name>
    <name evidence="8" type="ORF">IIF7_12227</name>
</gene>
<evidence type="ECO:0000256" key="7">
    <source>
        <dbReference type="HAMAP-Rule" id="MF_00009"/>
    </source>
</evidence>
<evidence type="ECO:0000256" key="6">
    <source>
        <dbReference type="ARBA" id="ARBA00022833"/>
    </source>
</evidence>
<keyword evidence="6 7" id="KW-0862">Zinc</keyword>
<dbReference type="PANTHER" id="PTHR46986:SF1">
    <property type="entry name" value="ENDORIBONUCLEASE YBEY, CHLOROPLASTIC"/>
    <property type="match status" value="1"/>
</dbReference>
<keyword evidence="9" id="KW-1185">Reference proteome</keyword>
<dbReference type="EMBL" id="ARYN01000010">
    <property type="protein sequence ID" value="ORL45219.1"/>
    <property type="molecule type" value="Genomic_DNA"/>
</dbReference>
<keyword evidence="8" id="KW-0645">Protease</keyword>
<dbReference type="GO" id="GO:0004222">
    <property type="term" value="F:metalloendopeptidase activity"/>
    <property type="evidence" value="ECO:0007669"/>
    <property type="project" value="InterPro"/>
</dbReference>
<feature type="binding site" evidence="7">
    <location>
        <position position="121"/>
    </location>
    <ligand>
        <name>Zn(2+)</name>
        <dbReference type="ChEBI" id="CHEBI:29105"/>
        <note>catalytic</note>
    </ligand>
</feature>
<dbReference type="InterPro" id="IPR023091">
    <property type="entry name" value="MetalPrtase_cat_dom_sf_prd"/>
</dbReference>
<keyword evidence="7" id="KW-0690">Ribosome biogenesis</keyword>
<keyword evidence="7" id="KW-0963">Cytoplasm</keyword>
<dbReference type="Gene3D" id="3.40.390.30">
    <property type="entry name" value="Metalloproteases ('zincins'), catalytic domain"/>
    <property type="match status" value="1"/>
</dbReference>
<keyword evidence="3 7" id="KW-0479">Metal-binding</keyword>
<organism evidence="8 9">
    <name type="scientific">Zunongwangia atlantica 22II14-10F7</name>
    <dbReference type="NCBI Taxonomy" id="1185767"/>
    <lineage>
        <taxon>Bacteria</taxon>
        <taxon>Pseudomonadati</taxon>
        <taxon>Bacteroidota</taxon>
        <taxon>Flavobacteriia</taxon>
        <taxon>Flavobacteriales</taxon>
        <taxon>Flavobacteriaceae</taxon>
        <taxon>Zunongwangia</taxon>
    </lineage>
</organism>
<feature type="binding site" evidence="7">
    <location>
        <position position="115"/>
    </location>
    <ligand>
        <name>Zn(2+)</name>
        <dbReference type="ChEBI" id="CHEBI:29105"/>
        <note>catalytic</note>
    </ligand>
</feature>
<dbReference type="AlphaFoldDB" id="A0A1Y1T2G7"/>
<dbReference type="OrthoDB" id="9811984at2"/>
<dbReference type="SUPFAM" id="SSF55486">
    <property type="entry name" value="Metalloproteases ('zincins'), catalytic domain"/>
    <property type="match status" value="1"/>
</dbReference>
<feature type="binding site" evidence="7">
    <location>
        <position position="111"/>
    </location>
    <ligand>
        <name>Zn(2+)</name>
        <dbReference type="ChEBI" id="CHEBI:29105"/>
        <note>catalytic</note>
    </ligand>
</feature>
<dbReference type="GO" id="GO:0004521">
    <property type="term" value="F:RNA endonuclease activity"/>
    <property type="evidence" value="ECO:0007669"/>
    <property type="project" value="UniProtKB-UniRule"/>
</dbReference>
<evidence type="ECO:0000313" key="9">
    <source>
        <dbReference type="Proteomes" id="UP000192746"/>
    </source>
</evidence>
<dbReference type="EC" id="3.1.-.-" evidence="7"/>